<protein>
    <submittedName>
        <fullName evidence="1">Uncharacterized protein</fullName>
    </submittedName>
</protein>
<accession>A0A1H7Z854</accession>
<organism evidence="1 2">
    <name type="scientific">Sphingomonas gellani</name>
    <dbReference type="NCBI Taxonomy" id="1166340"/>
    <lineage>
        <taxon>Bacteria</taxon>
        <taxon>Pseudomonadati</taxon>
        <taxon>Pseudomonadota</taxon>
        <taxon>Alphaproteobacteria</taxon>
        <taxon>Sphingomonadales</taxon>
        <taxon>Sphingomonadaceae</taxon>
        <taxon>Sphingomonas</taxon>
    </lineage>
</organism>
<dbReference type="STRING" id="1166340.SAMN05192583_0584"/>
<keyword evidence="2" id="KW-1185">Reference proteome</keyword>
<evidence type="ECO:0000313" key="1">
    <source>
        <dbReference type="EMBL" id="SEM54772.1"/>
    </source>
</evidence>
<name>A0A1H7Z854_9SPHN</name>
<dbReference type="AlphaFoldDB" id="A0A1H7Z854"/>
<dbReference type="RefSeq" id="WP_139197966.1">
    <property type="nucleotide sequence ID" value="NZ_FOCF01000001.1"/>
</dbReference>
<dbReference type="EMBL" id="FOCF01000001">
    <property type="protein sequence ID" value="SEM54772.1"/>
    <property type="molecule type" value="Genomic_DNA"/>
</dbReference>
<gene>
    <name evidence="1" type="ORF">SAMN05192583_0584</name>
</gene>
<reference evidence="2" key="1">
    <citation type="submission" date="2016-10" db="EMBL/GenBank/DDBJ databases">
        <authorList>
            <person name="Varghese N."/>
            <person name="Submissions S."/>
        </authorList>
    </citation>
    <scope>NUCLEOTIDE SEQUENCE [LARGE SCALE GENOMIC DNA]</scope>
    <source>
        <strain evidence="2">S6-262</strain>
    </source>
</reference>
<evidence type="ECO:0000313" key="2">
    <source>
        <dbReference type="Proteomes" id="UP000199206"/>
    </source>
</evidence>
<dbReference type="Proteomes" id="UP000199206">
    <property type="component" value="Unassembled WGS sequence"/>
</dbReference>
<proteinExistence type="predicted"/>
<sequence>MSRPETSELVGRRVNDVAAMLGKSRSAAKAWLNQNGFRISDEIVRQPKSANELQHEIATRIAAAPPSAPCFLCGAARGCEHRERM</sequence>